<feature type="chain" id="PRO_5015501568" evidence="1">
    <location>
        <begin position="21"/>
        <end position="207"/>
    </location>
</feature>
<name>A0A2T4UJM3_9ACTN</name>
<protein>
    <submittedName>
        <fullName evidence="2">Uncharacterized protein</fullName>
    </submittedName>
</protein>
<evidence type="ECO:0000256" key="1">
    <source>
        <dbReference type="SAM" id="SignalP"/>
    </source>
</evidence>
<accession>A0A2T4UJM3</accession>
<sequence>MRATVLALLLLALGATPAAAAGRTVVFGLTATPQERPAQVPLQADAGPSLQELTWTDWGAATTTGTGTWVLDCTRGGPSCGTDTGVTRHPARYTLTRPAACPRLGPDVRAYTRGTLVVDEPTGPRTVRLDPGREACARAPSLAAATRAIRRFLLRRGPVERLRVRCDRPTGGDRECRARYRSRGRARTLDVFVLGRLSGAPEVRPVG</sequence>
<dbReference type="EMBL" id="PYYB01000001">
    <property type="protein sequence ID" value="PTL59397.1"/>
    <property type="molecule type" value="Genomic_DNA"/>
</dbReference>
<proteinExistence type="predicted"/>
<keyword evidence="3" id="KW-1185">Reference proteome</keyword>
<feature type="signal peptide" evidence="1">
    <location>
        <begin position="1"/>
        <end position="20"/>
    </location>
</feature>
<comment type="caution">
    <text evidence="2">The sequence shown here is derived from an EMBL/GenBank/DDBJ whole genome shotgun (WGS) entry which is preliminary data.</text>
</comment>
<dbReference type="RefSeq" id="WP_107567988.1">
    <property type="nucleotide sequence ID" value="NZ_PYYB01000001.1"/>
</dbReference>
<evidence type="ECO:0000313" key="3">
    <source>
        <dbReference type="Proteomes" id="UP000240739"/>
    </source>
</evidence>
<keyword evidence="1" id="KW-0732">Signal</keyword>
<evidence type="ECO:0000313" key="2">
    <source>
        <dbReference type="EMBL" id="PTL59397.1"/>
    </source>
</evidence>
<dbReference type="Proteomes" id="UP000240739">
    <property type="component" value="Unassembled WGS sequence"/>
</dbReference>
<gene>
    <name evidence="2" type="ORF">C7Y72_06895</name>
</gene>
<organism evidence="2 3">
    <name type="scientific">Paraconexibacter algicola</name>
    <dbReference type="NCBI Taxonomy" id="2133960"/>
    <lineage>
        <taxon>Bacteria</taxon>
        <taxon>Bacillati</taxon>
        <taxon>Actinomycetota</taxon>
        <taxon>Thermoleophilia</taxon>
        <taxon>Solirubrobacterales</taxon>
        <taxon>Paraconexibacteraceae</taxon>
        <taxon>Paraconexibacter</taxon>
    </lineage>
</organism>
<reference evidence="2 3" key="1">
    <citation type="submission" date="2018-03" db="EMBL/GenBank/DDBJ databases">
        <title>Aquarubrobacter algicola gen. nov., sp. nov., a novel actinobacterium isolated from shallow eutrophic lake during the end of cyanobacterial harmful algal blooms.</title>
        <authorList>
            <person name="Chun S.J."/>
        </authorList>
    </citation>
    <scope>NUCLEOTIDE SEQUENCE [LARGE SCALE GENOMIC DNA]</scope>
    <source>
        <strain evidence="2 3">Seoho-28</strain>
    </source>
</reference>
<dbReference type="AlphaFoldDB" id="A0A2T4UJM3"/>